<dbReference type="EMBL" id="JAXIVS010000013">
    <property type="protein sequence ID" value="MDY7231090.1"/>
    <property type="molecule type" value="Genomic_DNA"/>
</dbReference>
<comment type="caution">
    <text evidence="1">The sequence shown here is derived from an EMBL/GenBank/DDBJ whole genome shotgun (WGS) entry which is preliminary data.</text>
</comment>
<evidence type="ECO:0000313" key="1">
    <source>
        <dbReference type="EMBL" id="MDY7231090.1"/>
    </source>
</evidence>
<reference evidence="1 2" key="1">
    <citation type="submission" date="2023-12" db="EMBL/GenBank/DDBJ databases">
        <title>the genome sequence of Hyalangium sp. s54d21.</title>
        <authorList>
            <person name="Zhang X."/>
        </authorList>
    </citation>
    <scope>NUCLEOTIDE SEQUENCE [LARGE SCALE GENOMIC DNA]</scope>
    <source>
        <strain evidence="2">s54d21</strain>
    </source>
</reference>
<gene>
    <name evidence="1" type="ORF">SYV04_32175</name>
</gene>
<dbReference type="GO" id="GO:0004601">
    <property type="term" value="F:peroxidase activity"/>
    <property type="evidence" value="ECO:0007669"/>
    <property type="project" value="UniProtKB-KW"/>
</dbReference>
<accession>A0ABU5HCV2</accession>
<keyword evidence="2" id="KW-1185">Reference proteome</keyword>
<dbReference type="Proteomes" id="UP001291309">
    <property type="component" value="Unassembled WGS sequence"/>
</dbReference>
<dbReference type="RefSeq" id="WP_321549800.1">
    <property type="nucleotide sequence ID" value="NZ_JAXIVS010000013.1"/>
</dbReference>
<evidence type="ECO:0000313" key="2">
    <source>
        <dbReference type="Proteomes" id="UP001291309"/>
    </source>
</evidence>
<dbReference type="Gene3D" id="1.20.1290.10">
    <property type="entry name" value="AhpD-like"/>
    <property type="match status" value="1"/>
</dbReference>
<keyword evidence="1" id="KW-0575">Peroxidase</keyword>
<dbReference type="InterPro" id="IPR029032">
    <property type="entry name" value="AhpD-like"/>
</dbReference>
<proteinExistence type="predicted"/>
<sequence>MDKVNHTAAQIRQEDVDTVKAAGWSEEAIYDAISVCSLFNFYNRWADATGVGDHSSELYARSGERLAAGGYAEPPPGPPKSG</sequence>
<protein>
    <submittedName>
        <fullName evidence="1">Peroxidase</fullName>
    </submittedName>
</protein>
<organism evidence="1 2">
    <name type="scientific">Hyalangium rubrum</name>
    <dbReference type="NCBI Taxonomy" id="3103134"/>
    <lineage>
        <taxon>Bacteria</taxon>
        <taxon>Pseudomonadati</taxon>
        <taxon>Myxococcota</taxon>
        <taxon>Myxococcia</taxon>
        <taxon>Myxococcales</taxon>
        <taxon>Cystobacterineae</taxon>
        <taxon>Archangiaceae</taxon>
        <taxon>Hyalangium</taxon>
    </lineage>
</organism>
<dbReference type="SUPFAM" id="SSF69118">
    <property type="entry name" value="AhpD-like"/>
    <property type="match status" value="1"/>
</dbReference>
<keyword evidence="1" id="KW-0560">Oxidoreductase</keyword>
<name>A0ABU5HCV2_9BACT</name>